<protein>
    <recommendedName>
        <fullName evidence="4">Secreted protein</fullName>
    </recommendedName>
</protein>
<feature type="compositionally biased region" description="Low complexity" evidence="1">
    <location>
        <begin position="56"/>
        <end position="65"/>
    </location>
</feature>
<organism evidence="2 3">
    <name type="scientific">Streptomyces griseochromogenes</name>
    <dbReference type="NCBI Taxonomy" id="68214"/>
    <lineage>
        <taxon>Bacteria</taxon>
        <taxon>Bacillati</taxon>
        <taxon>Actinomycetota</taxon>
        <taxon>Actinomycetes</taxon>
        <taxon>Kitasatosporales</taxon>
        <taxon>Streptomycetaceae</taxon>
        <taxon>Streptomyces</taxon>
    </lineage>
</organism>
<proteinExistence type="predicted"/>
<dbReference type="Proteomes" id="UP001519309">
    <property type="component" value="Unassembled WGS sequence"/>
</dbReference>
<dbReference type="RefSeq" id="WP_208870476.1">
    <property type="nucleotide sequence ID" value="NZ_CP016279.1"/>
</dbReference>
<evidence type="ECO:0000313" key="2">
    <source>
        <dbReference type="EMBL" id="MBP2054701.1"/>
    </source>
</evidence>
<dbReference type="InterPro" id="IPR046151">
    <property type="entry name" value="DUF6153"/>
</dbReference>
<name>A0ABS4M4U4_9ACTN</name>
<dbReference type="Pfam" id="PF19650">
    <property type="entry name" value="DUF6153"/>
    <property type="match status" value="1"/>
</dbReference>
<accession>A0ABS4M4U4</accession>
<evidence type="ECO:0008006" key="4">
    <source>
        <dbReference type="Google" id="ProtNLM"/>
    </source>
</evidence>
<dbReference type="EMBL" id="JAGGLP010000023">
    <property type="protein sequence ID" value="MBP2054701.1"/>
    <property type="molecule type" value="Genomic_DNA"/>
</dbReference>
<gene>
    <name evidence="2" type="ORF">J2Z21_007711</name>
</gene>
<evidence type="ECO:0000313" key="3">
    <source>
        <dbReference type="Proteomes" id="UP001519309"/>
    </source>
</evidence>
<sequence>MLSTGPRAPRPPRRRQRVLLVLAVLVGLLGMHALGPGGGPGHAEHGGPEPGRPAHHTATATVASAARDDCPDADGHCGGGRLHHADPACASGALNGGPQLPAPVPDPVAVPAPDPCPRSRTATDPEGARAPPSLAELQLLRI</sequence>
<keyword evidence="3" id="KW-1185">Reference proteome</keyword>
<evidence type="ECO:0000256" key="1">
    <source>
        <dbReference type="SAM" id="MobiDB-lite"/>
    </source>
</evidence>
<feature type="compositionally biased region" description="Basic and acidic residues" evidence="1">
    <location>
        <begin position="66"/>
        <end position="75"/>
    </location>
</feature>
<feature type="region of interest" description="Disordered" evidence="1">
    <location>
        <begin position="36"/>
        <end position="142"/>
    </location>
</feature>
<feature type="compositionally biased region" description="Pro residues" evidence="1">
    <location>
        <begin position="100"/>
        <end position="116"/>
    </location>
</feature>
<reference evidence="2 3" key="1">
    <citation type="submission" date="2021-03" db="EMBL/GenBank/DDBJ databases">
        <title>Genomic Encyclopedia of Type Strains, Phase IV (KMG-IV): sequencing the most valuable type-strain genomes for metagenomic binning, comparative biology and taxonomic classification.</title>
        <authorList>
            <person name="Goeker M."/>
        </authorList>
    </citation>
    <scope>NUCLEOTIDE SEQUENCE [LARGE SCALE GENOMIC DNA]</scope>
    <source>
        <strain evidence="2 3">DSM 40499</strain>
    </source>
</reference>
<comment type="caution">
    <text evidence="2">The sequence shown here is derived from an EMBL/GenBank/DDBJ whole genome shotgun (WGS) entry which is preliminary data.</text>
</comment>